<keyword evidence="1" id="KW-1133">Transmembrane helix</keyword>
<evidence type="ECO:0000313" key="2">
    <source>
        <dbReference type="EMBL" id="CQR55289.1"/>
    </source>
</evidence>
<reference evidence="3" key="1">
    <citation type="submission" date="2015-03" db="EMBL/GenBank/DDBJ databases">
        <authorList>
            <person name="Wibberg D."/>
        </authorList>
    </citation>
    <scope>NUCLEOTIDE SEQUENCE [LARGE SCALE GENOMIC DNA]</scope>
</reference>
<proteinExistence type="predicted"/>
<dbReference type="HOGENOM" id="CLU_043943_0_0_9"/>
<gene>
    <name evidence="2" type="ORF">PRIO_2886</name>
</gene>
<dbReference type="KEGG" id="pri:PRIO_2886"/>
<keyword evidence="1" id="KW-0812">Transmembrane</keyword>
<accession>A0A0E4CWH4</accession>
<dbReference type="RefSeq" id="WP_020433028.1">
    <property type="nucleotide sequence ID" value="NZ_AGBD01001610.1"/>
</dbReference>
<dbReference type="Proteomes" id="UP000033163">
    <property type="component" value="Chromosome I"/>
</dbReference>
<protein>
    <submittedName>
        <fullName evidence="2">Putative membrane protein</fullName>
    </submittedName>
</protein>
<dbReference type="AlphaFoldDB" id="A0A0E4CWH4"/>
<organism evidence="2 3">
    <name type="scientific">Paenibacillus riograndensis SBR5</name>
    <dbReference type="NCBI Taxonomy" id="1073571"/>
    <lineage>
        <taxon>Bacteria</taxon>
        <taxon>Bacillati</taxon>
        <taxon>Bacillota</taxon>
        <taxon>Bacilli</taxon>
        <taxon>Bacillales</taxon>
        <taxon>Paenibacillaceae</taxon>
        <taxon>Paenibacillus</taxon>
        <taxon>Paenibacillus sonchi group</taxon>
    </lineage>
</organism>
<feature type="transmembrane region" description="Helical" evidence="1">
    <location>
        <begin position="50"/>
        <end position="70"/>
    </location>
</feature>
<keyword evidence="1" id="KW-0472">Membrane</keyword>
<sequence length="473" mass="52577">MMQSEERLLKEYFNEVSREASEVPEIKLAVAIRNGVYDTRHRRKHTGRSFTIGGLAVLAIVLLFAFPRFAEHVGLRSHDAQGVLSARHDWGEFEVFRTAVGSNLTVSSALDAGLIQRVNSTSVEQNGFVLTVDGIAADQKGIIILYTLQNNTMESSQKFRVSMINEKQAQVGWYGPRTAQYAKPGITRGYEQILWGDEYTKMPEQLFVNAGVFSGDEHDVLFAGVENALANLSVPVALNKATLAKTGNTLQINKSLAIAGQSIEIKTAYIAATGIYLETEYNEHNSKDIFGLISPRLMLGSGNDFTGLYSKRSYELGGKQMLVFDNDNTSNEPLELRIDGIYALDKDATELIVDTGKQQIIKSPDDRLKVSISTTGRGKRTMLLELYPPEQKVSATYDVNMILDDRFTDGEGIAHTKKYENVSLFVSKVDTTQKIKPTLYYYNIGSEALPQPLTFKINSYPNPIKEKASLSIR</sequence>
<evidence type="ECO:0000313" key="3">
    <source>
        <dbReference type="Proteomes" id="UP000033163"/>
    </source>
</evidence>
<dbReference type="PATRIC" id="fig|1073571.4.peg.3078"/>
<evidence type="ECO:0000256" key="1">
    <source>
        <dbReference type="SAM" id="Phobius"/>
    </source>
</evidence>
<dbReference type="EMBL" id="LN831776">
    <property type="protein sequence ID" value="CQR55289.1"/>
    <property type="molecule type" value="Genomic_DNA"/>
</dbReference>
<name>A0A0E4CWH4_9BACL</name>